<dbReference type="InterPro" id="IPR036227">
    <property type="entry name" value="Ribosomal_uL15/eL18_sf"/>
</dbReference>
<proteinExistence type="inferred from homology"/>
<evidence type="ECO:0000256" key="2">
    <source>
        <dbReference type="ARBA" id="ARBA00022980"/>
    </source>
</evidence>
<dbReference type="STRING" id="4432.A0A1U8AEA2"/>
<dbReference type="eggNOG" id="KOG0846">
    <property type="taxonomic scope" value="Eukaryota"/>
</dbReference>
<evidence type="ECO:0000313" key="5">
    <source>
        <dbReference type="Proteomes" id="UP000189703"/>
    </source>
</evidence>
<keyword evidence="5" id="KW-1185">Reference proteome</keyword>
<feature type="compositionally biased region" description="Basic residues" evidence="4">
    <location>
        <begin position="79"/>
        <end position="88"/>
    </location>
</feature>
<evidence type="ECO:0000256" key="1">
    <source>
        <dbReference type="ARBA" id="ARBA00007320"/>
    </source>
</evidence>
<accession>A0A1U8AEA2</accession>
<dbReference type="PANTHER" id="PTHR12934:SF11">
    <property type="entry name" value="LARGE RIBOSOMAL SUBUNIT PROTEIN UL15M"/>
    <property type="match status" value="1"/>
</dbReference>
<protein>
    <submittedName>
        <fullName evidence="6">50S ribosomal protein L15, chloroplastic-like</fullName>
    </submittedName>
</protein>
<dbReference type="GO" id="GO:0003735">
    <property type="term" value="F:structural constituent of ribosome"/>
    <property type="evidence" value="ECO:0000318"/>
    <property type="project" value="GO_Central"/>
</dbReference>
<feature type="region of interest" description="Disordered" evidence="4">
    <location>
        <begin position="66"/>
        <end position="91"/>
    </location>
</feature>
<dbReference type="Proteomes" id="UP000189703">
    <property type="component" value="Unplaced"/>
</dbReference>
<evidence type="ECO:0000256" key="4">
    <source>
        <dbReference type="SAM" id="MobiDB-lite"/>
    </source>
</evidence>
<evidence type="ECO:0000313" key="6">
    <source>
        <dbReference type="RefSeq" id="XP_010263874.1"/>
    </source>
</evidence>
<keyword evidence="2" id="KW-0689">Ribosomal protein</keyword>
<dbReference type="GeneID" id="104602028"/>
<name>A0A1U8AEA2_NELNU</name>
<comment type="similarity">
    <text evidence="1">Belongs to the universal ribosomal protein uL15 family.</text>
</comment>
<dbReference type="OrthoDB" id="361383at2759"/>
<sequence length="168" mass="18890">MAYISPSLALFAYSNQRRELPFHAIQVFLRQAWLKFHHSKRKEGRPLLVLGQVSSSSASVLPGPDVRLRLDSLGPQPGSRKRNKRKGKGISAGQGSCCGFGMRGQKSRSGTSVCKGFEGSQMPLYRHIPKLKRNGRRTAHAPIRNMVKIFISVCPCKFKRQRSCKIRR</sequence>
<dbReference type="InterPro" id="IPR005749">
    <property type="entry name" value="Ribosomal_uL15_bac-type"/>
</dbReference>
<reference evidence="6" key="1">
    <citation type="submission" date="2025-08" db="UniProtKB">
        <authorList>
            <consortium name="RefSeq"/>
        </authorList>
    </citation>
    <scope>IDENTIFICATION</scope>
</reference>
<dbReference type="GO" id="GO:0006412">
    <property type="term" value="P:translation"/>
    <property type="evidence" value="ECO:0007669"/>
    <property type="project" value="InterPro"/>
</dbReference>
<organism evidence="5 6">
    <name type="scientific">Nelumbo nucifera</name>
    <name type="common">Sacred lotus</name>
    <dbReference type="NCBI Taxonomy" id="4432"/>
    <lineage>
        <taxon>Eukaryota</taxon>
        <taxon>Viridiplantae</taxon>
        <taxon>Streptophyta</taxon>
        <taxon>Embryophyta</taxon>
        <taxon>Tracheophyta</taxon>
        <taxon>Spermatophyta</taxon>
        <taxon>Magnoliopsida</taxon>
        <taxon>Proteales</taxon>
        <taxon>Nelumbonaceae</taxon>
        <taxon>Nelumbo</taxon>
    </lineage>
</organism>
<keyword evidence="3" id="KW-0687">Ribonucleoprotein</keyword>
<gene>
    <name evidence="6" type="primary">LOC104602028</name>
</gene>
<dbReference type="GO" id="GO:0022625">
    <property type="term" value="C:cytosolic large ribosomal subunit"/>
    <property type="evidence" value="ECO:0000318"/>
    <property type="project" value="GO_Central"/>
</dbReference>
<dbReference type="RefSeq" id="XP_010263874.1">
    <property type="nucleotide sequence ID" value="XM_010265572.2"/>
</dbReference>
<dbReference type="PANTHER" id="PTHR12934">
    <property type="entry name" value="50S RIBOSOMAL PROTEIN L15"/>
    <property type="match status" value="1"/>
</dbReference>
<dbReference type="AlphaFoldDB" id="A0A1U8AEA2"/>
<dbReference type="KEGG" id="nnu:104602028"/>
<dbReference type="SUPFAM" id="SSF52080">
    <property type="entry name" value="Ribosomal proteins L15p and L18e"/>
    <property type="match status" value="1"/>
</dbReference>
<evidence type="ECO:0000256" key="3">
    <source>
        <dbReference type="ARBA" id="ARBA00023274"/>
    </source>
</evidence>